<reference evidence="2" key="2">
    <citation type="submission" date="2015-01" db="EMBL/GenBank/DDBJ databases">
        <title>Evolutionary Origins and Diversification of the Mycorrhizal Mutualists.</title>
        <authorList>
            <consortium name="DOE Joint Genome Institute"/>
            <consortium name="Mycorrhizal Genomics Consortium"/>
            <person name="Kohler A."/>
            <person name="Kuo A."/>
            <person name="Nagy L.G."/>
            <person name="Floudas D."/>
            <person name="Copeland A."/>
            <person name="Barry K.W."/>
            <person name="Cichocki N."/>
            <person name="Veneault-Fourrey C."/>
            <person name="LaButti K."/>
            <person name="Lindquist E.A."/>
            <person name="Lipzen A."/>
            <person name="Lundell T."/>
            <person name="Morin E."/>
            <person name="Murat C."/>
            <person name="Riley R."/>
            <person name="Ohm R."/>
            <person name="Sun H."/>
            <person name="Tunlid A."/>
            <person name="Henrissat B."/>
            <person name="Grigoriev I.V."/>
            <person name="Hibbett D.S."/>
            <person name="Martin F."/>
        </authorList>
    </citation>
    <scope>NUCLEOTIDE SEQUENCE [LARGE SCALE GENOMIC DNA]</scope>
    <source>
        <strain evidence="2">UH-Slu-Lm8-n1</strain>
    </source>
</reference>
<keyword evidence="2" id="KW-1185">Reference proteome</keyword>
<evidence type="ECO:0000313" key="1">
    <source>
        <dbReference type="EMBL" id="KIK44309.1"/>
    </source>
</evidence>
<protein>
    <submittedName>
        <fullName evidence="1">Uncharacterized protein</fullName>
    </submittedName>
</protein>
<organism evidence="1 2">
    <name type="scientific">Suillus luteus UH-Slu-Lm8-n1</name>
    <dbReference type="NCBI Taxonomy" id="930992"/>
    <lineage>
        <taxon>Eukaryota</taxon>
        <taxon>Fungi</taxon>
        <taxon>Dikarya</taxon>
        <taxon>Basidiomycota</taxon>
        <taxon>Agaricomycotina</taxon>
        <taxon>Agaricomycetes</taxon>
        <taxon>Agaricomycetidae</taxon>
        <taxon>Boletales</taxon>
        <taxon>Suillineae</taxon>
        <taxon>Suillaceae</taxon>
        <taxon>Suillus</taxon>
    </lineage>
</organism>
<sequence length="81" mass="8876">MHIKCPFGRLRGQGFGSVVAKRFEIHPPRSAQARLGLRTYGLTREVPSEYLDICPDASGLKPVLIDQSCHVKATPTDKSLG</sequence>
<evidence type="ECO:0000313" key="2">
    <source>
        <dbReference type="Proteomes" id="UP000054485"/>
    </source>
</evidence>
<accession>A0A0D0B2R1</accession>
<dbReference type="HOGENOM" id="CLU_2575456_0_0_1"/>
<reference evidence="1 2" key="1">
    <citation type="submission" date="2014-04" db="EMBL/GenBank/DDBJ databases">
        <authorList>
            <consortium name="DOE Joint Genome Institute"/>
            <person name="Kuo A."/>
            <person name="Ruytinx J."/>
            <person name="Rineau F."/>
            <person name="Colpaert J."/>
            <person name="Kohler A."/>
            <person name="Nagy L.G."/>
            <person name="Floudas D."/>
            <person name="Copeland A."/>
            <person name="Barry K.W."/>
            <person name="Cichocki N."/>
            <person name="Veneault-Fourrey C."/>
            <person name="LaButti K."/>
            <person name="Lindquist E.A."/>
            <person name="Lipzen A."/>
            <person name="Lundell T."/>
            <person name="Morin E."/>
            <person name="Murat C."/>
            <person name="Sun H."/>
            <person name="Tunlid A."/>
            <person name="Henrissat B."/>
            <person name="Grigoriev I.V."/>
            <person name="Hibbett D.S."/>
            <person name="Martin F."/>
            <person name="Nordberg H.P."/>
            <person name="Cantor M.N."/>
            <person name="Hua S.X."/>
        </authorList>
    </citation>
    <scope>NUCLEOTIDE SEQUENCE [LARGE SCALE GENOMIC DNA]</scope>
    <source>
        <strain evidence="1 2">UH-Slu-Lm8-n1</strain>
    </source>
</reference>
<name>A0A0D0B2R1_9AGAM</name>
<dbReference type="Proteomes" id="UP000054485">
    <property type="component" value="Unassembled WGS sequence"/>
</dbReference>
<proteinExistence type="predicted"/>
<dbReference type="EMBL" id="KN835193">
    <property type="protein sequence ID" value="KIK44309.1"/>
    <property type="molecule type" value="Genomic_DNA"/>
</dbReference>
<dbReference type="InParanoid" id="A0A0D0B2R1"/>
<gene>
    <name evidence="1" type="ORF">CY34DRAFT_641354</name>
</gene>
<dbReference type="AlphaFoldDB" id="A0A0D0B2R1"/>